<organism evidence="1">
    <name type="scientific">Conidiobolus adiaeretus totivirus 1</name>
    <dbReference type="NCBI Taxonomy" id="2980973"/>
    <lineage>
        <taxon>Viruses</taxon>
        <taxon>Riboviria</taxon>
        <taxon>Orthornavirae</taxon>
        <taxon>Duplornaviricota</taxon>
        <taxon>Chrymotiviricetes</taxon>
        <taxon>Ghabrivirales</taxon>
        <taxon>Alphatotivirineae</taxon>
        <taxon>Orthototiviridae</taxon>
        <taxon>Totivirus</taxon>
    </lineage>
</organism>
<dbReference type="InterPro" id="IPR036332">
    <property type="entry name" value="Major_coat_LA-virus_sf"/>
</dbReference>
<proteinExistence type="predicted"/>
<keyword evidence="1" id="KW-0946">Virion</keyword>
<accession>A0A977R5G6</accession>
<reference evidence="1" key="1">
    <citation type="submission" date="2021-06" db="EMBL/GenBank/DDBJ databases">
        <authorList>
            <person name="Shi N."/>
            <person name="Huang B."/>
        </authorList>
    </citation>
    <scope>NUCLEOTIDE SEQUENCE</scope>
    <source>
        <strain evidence="1">NSBH2</strain>
    </source>
</reference>
<keyword evidence="1" id="KW-0167">Capsid protein</keyword>
<dbReference type="EMBL" id="MZ600506">
    <property type="protein sequence ID" value="UXL82806.1"/>
    <property type="molecule type" value="Genomic_RNA"/>
</dbReference>
<sequence>MVKTFIKDLLDVNFSKGYQQAALEGRFTMANDTVISLNKDGEGYKADLSLSADFQFAGRNVRSEDHDSYTNFTGYNRKYINEHGAYDGYLALQEFARVSAEKRLVKEETYSILTKQVQEDSHESYIYNMLVSWLKAKLYQENGDKERILRVKTAPYKDSHLICALDQQYEDVIHDINIGPPTDIDGMFASPWLLRTKDNYWSRPYVFHYNSGPNGQAEFYFAHLKGRNKTSPLNFDIDIVGVDSMLLLLDPVNGTDSEPANYPIIPWEDASTIWAWILDYVKLNRVEHAFAAALECLGAVAVQPQWSSAEGCAWQQSQMVVVLGRFSPTRARVRSNLEGEPFVSNSDAEMFIIDEANAPAHFITASAITNYYMWYGLYSVLHNEARTRANWRTTFSSVQDELRTLYTAQMRPAVISAITGREYATCMNEGCAMYIDCTAMTNIRKVGPFKTLDSVTPEFYPYDRMYAPVSGGLILGTLTRELETTSHLCGTYSMTGRGLYETQYSLEEFSIVATLYRLFGYDCHFEDISTGEHFKSWAPVHDCVVDPSVIQFSPIERRKINLVEVERREGRSHTLPLPNNLLDGKPFTVVVQKPMVSMRVWQSRKLPSRPIVPTTLVKRPIKFLVKATSSYNPVTYSARTPASARVHLSDFQMATTEAMPRNPEGIVITAPVGAEDPQAIYEDTGAGIVHSPTQQ</sequence>
<dbReference type="SUPFAM" id="SSF82856">
    <property type="entry name" value="L-A virus major coat protein"/>
    <property type="match status" value="1"/>
</dbReference>
<evidence type="ECO:0000313" key="1">
    <source>
        <dbReference type="EMBL" id="UXL82806.1"/>
    </source>
</evidence>
<dbReference type="GO" id="GO:0019028">
    <property type="term" value="C:viral capsid"/>
    <property type="evidence" value="ECO:0007669"/>
    <property type="project" value="UniProtKB-KW"/>
</dbReference>
<name>A0A977R5G6_9VIRU</name>
<dbReference type="Gene3D" id="3.90.1840.10">
    <property type="entry name" value="Major capsid protein"/>
    <property type="match status" value="1"/>
</dbReference>
<protein>
    <submittedName>
        <fullName evidence="1">Coat protein</fullName>
    </submittedName>
</protein>